<feature type="compositionally biased region" description="Polar residues" evidence="4">
    <location>
        <begin position="32"/>
        <end position="47"/>
    </location>
</feature>
<sequence>MVVECAMGETNEIRVPDVPLASLEDDIDSTKSHPSAATSDCENNVGDTNIDDDFNGEDNMSGSLEDLVGTFDQKITQIFKDMGETTEEMAPVQVRTQDEIMAESKIWWTLTGNLGNMTPLDYAKTEARQLQIPALNLNPRKVF</sequence>
<evidence type="ECO:0000256" key="3">
    <source>
        <dbReference type="ARBA" id="ARBA00023054"/>
    </source>
</evidence>
<name>A0ABD6ED82_9BILA</name>
<dbReference type="AlphaFoldDB" id="A0ABD6ED82"/>
<feature type="region of interest" description="Disordered" evidence="4">
    <location>
        <begin position="25"/>
        <end position="50"/>
    </location>
</feature>
<evidence type="ECO:0000256" key="1">
    <source>
        <dbReference type="ARBA" id="ARBA00006788"/>
    </source>
</evidence>
<keyword evidence="3" id="KW-0175">Coiled coil</keyword>
<comment type="caution">
    <text evidence="5">The sequence shown here is derived from an EMBL/GenBank/DDBJ whole genome shotgun (WGS) entry which is preliminary data.</text>
</comment>
<proteinExistence type="inferred from homology"/>
<accession>A0ABD6ED82</accession>
<evidence type="ECO:0000313" key="6">
    <source>
        <dbReference type="Proteomes" id="UP001608902"/>
    </source>
</evidence>
<dbReference type="Pfam" id="PF07763">
    <property type="entry name" value="FEZ"/>
    <property type="match status" value="1"/>
</dbReference>
<comment type="similarity">
    <text evidence="1">Belongs to the zygin family.</text>
</comment>
<evidence type="ECO:0000313" key="5">
    <source>
        <dbReference type="EMBL" id="MFH4977978.1"/>
    </source>
</evidence>
<evidence type="ECO:0000256" key="2">
    <source>
        <dbReference type="ARBA" id="ARBA00022553"/>
    </source>
</evidence>
<dbReference type="PANTHER" id="PTHR12394:SF12">
    <property type="entry name" value="LD08195P"/>
    <property type="match status" value="1"/>
</dbReference>
<keyword evidence="6" id="KW-1185">Reference proteome</keyword>
<dbReference type="PANTHER" id="PTHR12394">
    <property type="entry name" value="ZYGIN"/>
    <property type="match status" value="1"/>
</dbReference>
<dbReference type="InterPro" id="IPR011680">
    <property type="entry name" value="FEZ"/>
</dbReference>
<gene>
    <name evidence="5" type="ORF">AB6A40_004687</name>
</gene>
<organism evidence="5 6">
    <name type="scientific">Gnathostoma spinigerum</name>
    <dbReference type="NCBI Taxonomy" id="75299"/>
    <lineage>
        <taxon>Eukaryota</taxon>
        <taxon>Metazoa</taxon>
        <taxon>Ecdysozoa</taxon>
        <taxon>Nematoda</taxon>
        <taxon>Chromadorea</taxon>
        <taxon>Rhabditida</taxon>
        <taxon>Spirurina</taxon>
        <taxon>Gnathostomatomorpha</taxon>
        <taxon>Gnathostomatoidea</taxon>
        <taxon>Gnathostomatidae</taxon>
        <taxon>Gnathostoma</taxon>
    </lineage>
</organism>
<protein>
    <submittedName>
        <fullName evidence="5">Uncharacterized protein</fullName>
    </submittedName>
</protein>
<evidence type="ECO:0000256" key="4">
    <source>
        <dbReference type="SAM" id="MobiDB-lite"/>
    </source>
</evidence>
<reference evidence="5 6" key="1">
    <citation type="submission" date="2024-08" db="EMBL/GenBank/DDBJ databases">
        <title>Gnathostoma spinigerum genome.</title>
        <authorList>
            <person name="Gonzalez-Bertolin B."/>
            <person name="Monzon S."/>
            <person name="Zaballos A."/>
            <person name="Jimenez P."/>
            <person name="Dekumyoy P."/>
            <person name="Varona S."/>
            <person name="Cuesta I."/>
            <person name="Sumanam S."/>
            <person name="Adisakwattana P."/>
            <person name="Gasser R.B."/>
            <person name="Hernandez-Gonzalez A."/>
            <person name="Young N.D."/>
            <person name="Perteguer M.J."/>
        </authorList>
    </citation>
    <scope>NUCLEOTIDE SEQUENCE [LARGE SCALE GENOMIC DNA]</scope>
    <source>
        <strain evidence="5">AL3</strain>
        <tissue evidence="5">Liver</tissue>
    </source>
</reference>
<keyword evidence="2" id="KW-0597">Phosphoprotein</keyword>
<dbReference type="Proteomes" id="UP001608902">
    <property type="component" value="Unassembled WGS sequence"/>
</dbReference>
<dbReference type="EMBL" id="JBGFUD010002770">
    <property type="protein sequence ID" value="MFH4977978.1"/>
    <property type="molecule type" value="Genomic_DNA"/>
</dbReference>